<evidence type="ECO:0000313" key="1">
    <source>
        <dbReference type="EMBL" id="TCJ94821.1"/>
    </source>
</evidence>
<dbReference type="GO" id="GO:0000287">
    <property type="term" value="F:magnesium ion binding"/>
    <property type="evidence" value="ECO:0007669"/>
    <property type="project" value="UniProtKB-ARBA"/>
</dbReference>
<dbReference type="Gene3D" id="3.30.1240.10">
    <property type="match status" value="1"/>
</dbReference>
<keyword evidence="2" id="KW-1185">Reference proteome</keyword>
<accession>A0A4R1FU75</accession>
<dbReference type="GO" id="GO:0016791">
    <property type="term" value="F:phosphatase activity"/>
    <property type="evidence" value="ECO:0007669"/>
    <property type="project" value="TreeGrafter"/>
</dbReference>
<dbReference type="GO" id="GO:0005829">
    <property type="term" value="C:cytosol"/>
    <property type="evidence" value="ECO:0007669"/>
    <property type="project" value="TreeGrafter"/>
</dbReference>
<dbReference type="NCBIfam" id="TIGR01484">
    <property type="entry name" value="HAD-SF-IIB"/>
    <property type="match status" value="1"/>
</dbReference>
<dbReference type="OrthoDB" id="1650327at2"/>
<dbReference type="SUPFAM" id="SSF56784">
    <property type="entry name" value="HAD-like"/>
    <property type="match status" value="1"/>
</dbReference>
<dbReference type="Pfam" id="PF08282">
    <property type="entry name" value="Hydrolase_3"/>
    <property type="match status" value="1"/>
</dbReference>
<gene>
    <name evidence="1" type="ORF">EV694_2055</name>
</gene>
<organism evidence="1 2">
    <name type="scientific">Volucribacter psittacicida</name>
    <dbReference type="NCBI Taxonomy" id="203482"/>
    <lineage>
        <taxon>Bacteria</taxon>
        <taxon>Pseudomonadati</taxon>
        <taxon>Pseudomonadota</taxon>
        <taxon>Gammaproteobacteria</taxon>
        <taxon>Pasteurellales</taxon>
        <taxon>Pasteurellaceae</taxon>
        <taxon>Volucribacter</taxon>
    </lineage>
</organism>
<dbReference type="RefSeq" id="WP_132692115.1">
    <property type="nucleotide sequence ID" value="NZ_SMFT01000006.1"/>
</dbReference>
<dbReference type="AlphaFoldDB" id="A0A4R1FU75"/>
<proteinExistence type="predicted"/>
<dbReference type="InterPro" id="IPR036412">
    <property type="entry name" value="HAD-like_sf"/>
</dbReference>
<comment type="caution">
    <text evidence="1">The sequence shown here is derived from an EMBL/GenBank/DDBJ whole genome shotgun (WGS) entry which is preliminary data.</text>
</comment>
<dbReference type="Proteomes" id="UP000294702">
    <property type="component" value="Unassembled WGS sequence"/>
</dbReference>
<dbReference type="PANTHER" id="PTHR10000:SF53">
    <property type="entry name" value="5-AMINO-6-(5-PHOSPHO-D-RIBITYLAMINO)URACIL PHOSPHATASE YBJI-RELATED"/>
    <property type="match status" value="1"/>
</dbReference>
<dbReference type="InterPro" id="IPR023214">
    <property type="entry name" value="HAD_sf"/>
</dbReference>
<name>A0A4R1FU75_9PAST</name>
<evidence type="ECO:0008006" key="3">
    <source>
        <dbReference type="Google" id="ProtNLM"/>
    </source>
</evidence>
<dbReference type="EMBL" id="SMFT01000006">
    <property type="protein sequence ID" value="TCJ94821.1"/>
    <property type="molecule type" value="Genomic_DNA"/>
</dbReference>
<sequence>MPKKIKTFIFDIDGTISMSGKRVDKTILTEIETLIEKNSNIIFASARPIRDMLPMINDSLSHHCLFIGCNGGMAYQNNNFLFHNLLNNIYVEKIISLLKLRNIPYVLDGTWSFSLSKQPHDFHNYIQSLSCEKVDEEKLINGGVSKILVLNDSILQEISTLFGENVSIHKHKSENFFDITPINNNKFYTINKLINNTPYVAFGNDQNDFLMLDNAEISVFVGNKRDYLNANYYVNFDNIAHFIKKLGSDL</sequence>
<protein>
    <recommendedName>
        <fullName evidence="3">Hydrolase</fullName>
    </recommendedName>
</protein>
<dbReference type="InterPro" id="IPR006379">
    <property type="entry name" value="HAD-SF_hydro_IIB"/>
</dbReference>
<dbReference type="PANTHER" id="PTHR10000">
    <property type="entry name" value="PHOSPHOSERINE PHOSPHATASE"/>
    <property type="match status" value="1"/>
</dbReference>
<dbReference type="Gene3D" id="3.40.50.1000">
    <property type="entry name" value="HAD superfamily/HAD-like"/>
    <property type="match status" value="1"/>
</dbReference>
<reference evidence="1 2" key="1">
    <citation type="submission" date="2019-03" db="EMBL/GenBank/DDBJ databases">
        <title>Genomic Encyclopedia of Type Strains, Phase IV (KMG-IV): sequencing the most valuable type-strain genomes for metagenomic binning, comparative biology and taxonomic classification.</title>
        <authorList>
            <person name="Goeker M."/>
        </authorList>
    </citation>
    <scope>NUCLEOTIDE SEQUENCE [LARGE SCALE GENOMIC DNA]</scope>
    <source>
        <strain evidence="1 2">DSM 15534</strain>
    </source>
</reference>
<evidence type="ECO:0000313" key="2">
    <source>
        <dbReference type="Proteomes" id="UP000294702"/>
    </source>
</evidence>